<proteinExistence type="predicted"/>
<dbReference type="EMBL" id="ML119058">
    <property type="protein sequence ID" value="ROT36935.1"/>
    <property type="molecule type" value="Genomic_DNA"/>
</dbReference>
<dbReference type="Proteomes" id="UP000272025">
    <property type="component" value="Unassembled WGS sequence"/>
</dbReference>
<evidence type="ECO:0000256" key="1">
    <source>
        <dbReference type="SAM" id="MobiDB-lite"/>
    </source>
</evidence>
<evidence type="ECO:0000313" key="2">
    <source>
        <dbReference type="EMBL" id="ROT36935.1"/>
    </source>
</evidence>
<dbReference type="AlphaFoldDB" id="A0A3N2PR21"/>
<accession>A0A3N2PR21</accession>
<keyword evidence="3" id="KW-1185">Reference proteome</keyword>
<organism evidence="2 3">
    <name type="scientific">Sodiomyces alkalinus (strain CBS 110278 / VKM F-3762 / F11)</name>
    <name type="common">Alkaliphilic filamentous fungus</name>
    <dbReference type="NCBI Taxonomy" id="1314773"/>
    <lineage>
        <taxon>Eukaryota</taxon>
        <taxon>Fungi</taxon>
        <taxon>Dikarya</taxon>
        <taxon>Ascomycota</taxon>
        <taxon>Pezizomycotina</taxon>
        <taxon>Sordariomycetes</taxon>
        <taxon>Hypocreomycetidae</taxon>
        <taxon>Glomerellales</taxon>
        <taxon>Plectosphaerellaceae</taxon>
        <taxon>Sodiomyces</taxon>
    </lineage>
</organism>
<name>A0A3N2PR21_SODAK</name>
<feature type="region of interest" description="Disordered" evidence="1">
    <location>
        <begin position="22"/>
        <end position="86"/>
    </location>
</feature>
<dbReference type="RefSeq" id="XP_028464741.1">
    <property type="nucleotide sequence ID" value="XM_028607276.1"/>
</dbReference>
<protein>
    <submittedName>
        <fullName evidence="2">Uncharacterized protein</fullName>
    </submittedName>
</protein>
<sequence>MYPAESRGEWKVVSGLQFELSPGTRGRFLRRPQTPCDPQTANHHNRADGESRGLGPGIRSSGEDMTLPTSFSFHSGLPHAHSLSPR</sequence>
<dbReference type="GeneID" id="39575754"/>
<gene>
    <name evidence="2" type="ORF">SODALDRAFT_211076</name>
</gene>
<reference evidence="2 3" key="1">
    <citation type="journal article" date="2018" name="Mol. Ecol.">
        <title>The obligate alkalophilic soda-lake fungus Sodiomyces alkalinus has shifted to a protein diet.</title>
        <authorList>
            <person name="Grum-Grzhimaylo A.A."/>
            <person name="Falkoski D.L."/>
            <person name="van den Heuvel J."/>
            <person name="Valero-Jimenez C.A."/>
            <person name="Min B."/>
            <person name="Choi I.G."/>
            <person name="Lipzen A."/>
            <person name="Daum C.G."/>
            <person name="Aanen D.K."/>
            <person name="Tsang A."/>
            <person name="Henrissat B."/>
            <person name="Bilanenko E.N."/>
            <person name="de Vries R.P."/>
            <person name="van Kan J.A.L."/>
            <person name="Grigoriev I.V."/>
            <person name="Debets A.J.M."/>
        </authorList>
    </citation>
    <scope>NUCLEOTIDE SEQUENCE [LARGE SCALE GENOMIC DNA]</scope>
    <source>
        <strain evidence="2 3">F11</strain>
    </source>
</reference>
<evidence type="ECO:0000313" key="3">
    <source>
        <dbReference type="Proteomes" id="UP000272025"/>
    </source>
</evidence>